<comment type="cofactor">
    <cofactor evidence="1 4">
        <name>pyridoxal 5'-phosphate</name>
        <dbReference type="ChEBI" id="CHEBI:597326"/>
    </cofactor>
</comment>
<organism evidence="6 7">
    <name type="scientific">Crenobacter oryzisoli</name>
    <dbReference type="NCBI Taxonomy" id="3056844"/>
    <lineage>
        <taxon>Bacteria</taxon>
        <taxon>Pseudomonadati</taxon>
        <taxon>Pseudomonadota</taxon>
        <taxon>Betaproteobacteria</taxon>
        <taxon>Neisseriales</taxon>
        <taxon>Neisseriaceae</taxon>
        <taxon>Crenobacter</taxon>
    </lineage>
</organism>
<dbReference type="InterPro" id="IPR011079">
    <property type="entry name" value="Ala_racemase_C"/>
</dbReference>
<dbReference type="Gene3D" id="2.40.37.10">
    <property type="entry name" value="Lyase, Ornithine Decarboxylase, Chain A, domain 1"/>
    <property type="match status" value="1"/>
</dbReference>
<comment type="catalytic activity">
    <reaction evidence="4">
        <text>L-alanine = D-alanine</text>
        <dbReference type="Rhea" id="RHEA:20249"/>
        <dbReference type="ChEBI" id="CHEBI:57416"/>
        <dbReference type="ChEBI" id="CHEBI:57972"/>
        <dbReference type="EC" id="5.1.1.1"/>
    </reaction>
</comment>
<name>A0ABT7XTD1_9NEIS</name>
<sequence length="357" mass="38210">MTRPVCVDIDLAAIRHNYLVCKQKAPNSRTFAVIKADAYGHGSLVVAQALADVADGFALLNIEDALRLRDAGITQPILLLEGPFDTAEVTAMSEYRLICAIHSDHQLDWLRHAPLPRPLEVWLKLNSGMNRLGFKPQRLPELLATLASLPAIMPTTVMTHFATADDARGIATQWPSFTAATRSCGLALSAANSAALFAYPECFADVVRPGLVLYGASPFDGQTGAELGLKPAMTLRADIIAVQELQTGDSVGYGSLFCAERPMRIGVVACGYADGYPRIVPTGTPVSVDGQPSRTIGRVSMDMLTVDLTELPLAGVGSRVELWGPNVPIEWVAAAAGTLAYELMCAITARVPRRLLS</sequence>
<dbReference type="InterPro" id="IPR020622">
    <property type="entry name" value="Ala_racemase_pyridoxalP-BS"/>
</dbReference>
<dbReference type="Gene3D" id="3.20.20.10">
    <property type="entry name" value="Alanine racemase"/>
    <property type="match status" value="1"/>
</dbReference>
<gene>
    <name evidence="6" type="primary">alr</name>
    <name evidence="6" type="ORF">QU481_19565</name>
</gene>
<proteinExistence type="inferred from homology"/>
<evidence type="ECO:0000256" key="4">
    <source>
        <dbReference type="HAMAP-Rule" id="MF_01201"/>
    </source>
</evidence>
<keyword evidence="7" id="KW-1185">Reference proteome</keyword>
<dbReference type="PANTHER" id="PTHR30511:SF0">
    <property type="entry name" value="ALANINE RACEMASE, CATABOLIC-RELATED"/>
    <property type="match status" value="1"/>
</dbReference>
<dbReference type="PANTHER" id="PTHR30511">
    <property type="entry name" value="ALANINE RACEMASE"/>
    <property type="match status" value="1"/>
</dbReference>
<dbReference type="SUPFAM" id="SSF51419">
    <property type="entry name" value="PLP-binding barrel"/>
    <property type="match status" value="1"/>
</dbReference>
<dbReference type="InterPro" id="IPR029066">
    <property type="entry name" value="PLP-binding_barrel"/>
</dbReference>
<accession>A0ABT7XTD1</accession>
<feature type="active site" description="Proton acceptor; specific for D-alanine" evidence="4">
    <location>
        <position position="35"/>
    </location>
</feature>
<comment type="caution">
    <text evidence="6">The sequence shown here is derived from an EMBL/GenBank/DDBJ whole genome shotgun (WGS) entry which is preliminary data.</text>
</comment>
<dbReference type="NCBIfam" id="TIGR00492">
    <property type="entry name" value="alr"/>
    <property type="match status" value="1"/>
</dbReference>
<keyword evidence="2 4" id="KW-0663">Pyridoxal phosphate</keyword>
<evidence type="ECO:0000313" key="6">
    <source>
        <dbReference type="EMBL" id="MDN0077046.1"/>
    </source>
</evidence>
<comment type="pathway">
    <text evidence="4">Amino-acid biosynthesis; D-alanine biosynthesis; D-alanine from L-alanine: step 1/1.</text>
</comment>
<feature type="domain" description="Alanine racemase C-terminal" evidence="5">
    <location>
        <begin position="232"/>
        <end position="356"/>
    </location>
</feature>
<dbReference type="InterPro" id="IPR000821">
    <property type="entry name" value="Ala_racemase"/>
</dbReference>
<dbReference type="Proteomes" id="UP001168540">
    <property type="component" value="Unassembled WGS sequence"/>
</dbReference>
<dbReference type="RefSeq" id="WP_289831673.1">
    <property type="nucleotide sequence ID" value="NZ_JAUEDK010000051.1"/>
</dbReference>
<dbReference type="PROSITE" id="PS00395">
    <property type="entry name" value="ALANINE_RACEMASE"/>
    <property type="match status" value="1"/>
</dbReference>
<dbReference type="HAMAP" id="MF_01201">
    <property type="entry name" value="Ala_racemase"/>
    <property type="match status" value="1"/>
</dbReference>
<evidence type="ECO:0000256" key="1">
    <source>
        <dbReference type="ARBA" id="ARBA00001933"/>
    </source>
</evidence>
<dbReference type="EC" id="5.1.1.1" evidence="4"/>
<feature type="active site" description="Proton acceptor; specific for L-alanine" evidence="4">
    <location>
        <position position="253"/>
    </location>
</feature>
<dbReference type="PRINTS" id="PR00992">
    <property type="entry name" value="ALARACEMASE"/>
</dbReference>
<evidence type="ECO:0000259" key="5">
    <source>
        <dbReference type="SMART" id="SM01005"/>
    </source>
</evidence>
<feature type="binding site" evidence="4">
    <location>
        <position position="301"/>
    </location>
    <ligand>
        <name>substrate</name>
    </ligand>
</feature>
<reference evidence="6" key="1">
    <citation type="submission" date="2023-06" db="EMBL/GenBank/DDBJ databases">
        <authorList>
            <person name="Zhang S."/>
        </authorList>
    </citation>
    <scope>NUCLEOTIDE SEQUENCE</scope>
    <source>
        <strain evidence="6">SG2303</strain>
    </source>
</reference>
<dbReference type="CDD" id="cd06827">
    <property type="entry name" value="PLPDE_III_AR_proteobact"/>
    <property type="match status" value="1"/>
</dbReference>
<dbReference type="EMBL" id="JAUEDK010000051">
    <property type="protein sequence ID" value="MDN0077046.1"/>
    <property type="molecule type" value="Genomic_DNA"/>
</dbReference>
<dbReference type="Pfam" id="PF00842">
    <property type="entry name" value="Ala_racemase_C"/>
    <property type="match status" value="1"/>
</dbReference>
<evidence type="ECO:0000256" key="2">
    <source>
        <dbReference type="ARBA" id="ARBA00022898"/>
    </source>
</evidence>
<comment type="similarity">
    <text evidence="4">Belongs to the alanine racemase family.</text>
</comment>
<dbReference type="InterPro" id="IPR009006">
    <property type="entry name" value="Ala_racemase/Decarboxylase_C"/>
</dbReference>
<evidence type="ECO:0000256" key="3">
    <source>
        <dbReference type="ARBA" id="ARBA00023235"/>
    </source>
</evidence>
<feature type="binding site" evidence="4">
    <location>
        <position position="131"/>
    </location>
    <ligand>
        <name>substrate</name>
    </ligand>
</feature>
<dbReference type="Pfam" id="PF01168">
    <property type="entry name" value="Ala_racemase_N"/>
    <property type="match status" value="1"/>
</dbReference>
<comment type="function">
    <text evidence="4">Catalyzes the interconversion of L-alanine and D-alanine. May also act on other amino acids.</text>
</comment>
<feature type="modified residue" description="N6-(pyridoxal phosphate)lysine" evidence="4">
    <location>
        <position position="35"/>
    </location>
</feature>
<dbReference type="SUPFAM" id="SSF50621">
    <property type="entry name" value="Alanine racemase C-terminal domain-like"/>
    <property type="match status" value="1"/>
</dbReference>
<dbReference type="SMART" id="SM01005">
    <property type="entry name" value="Ala_racemase_C"/>
    <property type="match status" value="1"/>
</dbReference>
<protein>
    <recommendedName>
        <fullName evidence="4">Alanine racemase</fullName>
        <ecNumber evidence="4">5.1.1.1</ecNumber>
    </recommendedName>
</protein>
<dbReference type="InterPro" id="IPR001608">
    <property type="entry name" value="Ala_racemase_N"/>
</dbReference>
<dbReference type="GO" id="GO:0008784">
    <property type="term" value="F:alanine racemase activity"/>
    <property type="evidence" value="ECO:0007669"/>
    <property type="project" value="UniProtKB-EC"/>
</dbReference>
<evidence type="ECO:0000313" key="7">
    <source>
        <dbReference type="Proteomes" id="UP001168540"/>
    </source>
</evidence>
<keyword evidence="3 4" id="KW-0413">Isomerase</keyword>